<organism evidence="6 7">
    <name type="scientific">Ilyobacter polytropus (strain ATCC 51220 / DSM 2926 / LMG 16218 / CuHBu1)</name>
    <dbReference type="NCBI Taxonomy" id="572544"/>
    <lineage>
        <taxon>Bacteria</taxon>
        <taxon>Fusobacteriati</taxon>
        <taxon>Fusobacteriota</taxon>
        <taxon>Fusobacteriia</taxon>
        <taxon>Fusobacteriales</taxon>
        <taxon>Fusobacteriaceae</taxon>
        <taxon>Ilyobacter</taxon>
    </lineage>
</organism>
<proteinExistence type="predicted"/>
<keyword evidence="1" id="KW-0805">Transcription regulation</keyword>
<dbReference type="InterPro" id="IPR009057">
    <property type="entry name" value="Homeodomain-like_sf"/>
</dbReference>
<feature type="DNA-binding region" description="H-T-H motif" evidence="4">
    <location>
        <begin position="28"/>
        <end position="47"/>
    </location>
</feature>
<keyword evidence="7" id="KW-1185">Reference proteome</keyword>
<reference evidence="6 7" key="1">
    <citation type="journal article" date="2010" name="Stand. Genomic Sci.">
        <title>Complete genome sequence of Ilyobacter polytropus type strain (CuHbu1).</title>
        <authorList>
            <person name="Sikorski J."/>
            <person name="Chertkov O."/>
            <person name="Lapidus A."/>
            <person name="Nolan M."/>
            <person name="Lucas S."/>
            <person name="Del Rio T.G."/>
            <person name="Tice H."/>
            <person name="Cheng J.F."/>
            <person name="Tapia R."/>
            <person name="Han C."/>
            <person name="Goodwin L."/>
            <person name="Pitluck S."/>
            <person name="Liolios K."/>
            <person name="Ivanova N."/>
            <person name="Mavromatis K."/>
            <person name="Mikhailova N."/>
            <person name="Pati A."/>
            <person name="Chen A."/>
            <person name="Palaniappan K."/>
            <person name="Land M."/>
            <person name="Hauser L."/>
            <person name="Chang Y.J."/>
            <person name="Jeffries C.D."/>
            <person name="Brambilla E."/>
            <person name="Yasawong M."/>
            <person name="Rohde M."/>
            <person name="Pukall R."/>
            <person name="Spring S."/>
            <person name="Goker M."/>
            <person name="Woyke T."/>
            <person name="Bristow J."/>
            <person name="Eisen J.A."/>
            <person name="Markowitz V."/>
            <person name="Hugenholtz P."/>
            <person name="Kyrpides N.C."/>
            <person name="Klenk H.P."/>
        </authorList>
    </citation>
    <scope>NUCLEOTIDE SEQUENCE [LARGE SCALE GENOMIC DNA]</scope>
    <source>
        <strain evidence="7">ATCC 51220 / DSM 2926 / LMG 16218 / CuHBu1</strain>
        <plasmid evidence="7">pILYOP01</plasmid>
    </source>
</reference>
<evidence type="ECO:0000256" key="2">
    <source>
        <dbReference type="ARBA" id="ARBA00023125"/>
    </source>
</evidence>
<dbReference type="KEGG" id="ipo:Ilyop_2464"/>
<evidence type="ECO:0000313" key="6">
    <source>
        <dbReference type="EMBL" id="ADO84223.1"/>
    </source>
</evidence>
<dbReference type="RefSeq" id="WP_013388882.1">
    <property type="nucleotide sequence ID" value="NC_014633.1"/>
</dbReference>
<dbReference type="GO" id="GO:0003677">
    <property type="term" value="F:DNA binding"/>
    <property type="evidence" value="ECO:0007669"/>
    <property type="project" value="UniProtKB-UniRule"/>
</dbReference>
<geneLocation type="plasmid" evidence="6 7">
    <name>pILYOP01</name>
</geneLocation>
<dbReference type="EMBL" id="CP002282">
    <property type="protein sequence ID" value="ADO84223.1"/>
    <property type="molecule type" value="Genomic_DNA"/>
</dbReference>
<dbReference type="InterPro" id="IPR036271">
    <property type="entry name" value="Tet_transcr_reg_TetR-rel_C_sf"/>
</dbReference>
<dbReference type="SUPFAM" id="SSF46689">
    <property type="entry name" value="Homeodomain-like"/>
    <property type="match status" value="1"/>
</dbReference>
<evidence type="ECO:0000256" key="1">
    <source>
        <dbReference type="ARBA" id="ARBA00023015"/>
    </source>
</evidence>
<evidence type="ECO:0000313" key="7">
    <source>
        <dbReference type="Proteomes" id="UP000006875"/>
    </source>
</evidence>
<dbReference type="SUPFAM" id="SSF48498">
    <property type="entry name" value="Tetracyclin repressor-like, C-terminal domain"/>
    <property type="match status" value="1"/>
</dbReference>
<evidence type="ECO:0000256" key="4">
    <source>
        <dbReference type="PROSITE-ProRule" id="PRU00335"/>
    </source>
</evidence>
<dbReference type="PANTHER" id="PTHR47506">
    <property type="entry name" value="TRANSCRIPTIONAL REGULATORY PROTEIN"/>
    <property type="match status" value="1"/>
</dbReference>
<dbReference type="OrthoDB" id="92787at2"/>
<dbReference type="Pfam" id="PF16925">
    <property type="entry name" value="TetR_C_13"/>
    <property type="match status" value="1"/>
</dbReference>
<gene>
    <name evidence="6" type="ordered locus">Ilyop_2464</name>
</gene>
<name>E3HDN7_ILYPC</name>
<dbReference type="InterPro" id="IPR001647">
    <property type="entry name" value="HTH_TetR"/>
</dbReference>
<sequence>MKNKKTRKDEIIKDSIDLMYLKGYNGTSVKDITDAAGIPKGSFYNYFEDKEQYAIDALNYYYDNNPVHKILLSTNKELEPLERIIKFFEKGIQNAVKKELKYGCFIGNLSQEMGDVTETISKTAADITKEIVLQVYKNLVEAHEKGDLKSNVDLKILASFIISSWQGSLVRMKMAANKTALDDFYTILTEVLLK</sequence>
<dbReference type="PROSITE" id="PS50977">
    <property type="entry name" value="HTH_TETR_2"/>
    <property type="match status" value="1"/>
</dbReference>
<evidence type="ECO:0000256" key="3">
    <source>
        <dbReference type="ARBA" id="ARBA00023163"/>
    </source>
</evidence>
<feature type="domain" description="HTH tetR-type" evidence="5">
    <location>
        <begin position="5"/>
        <end position="65"/>
    </location>
</feature>
<dbReference type="AlphaFoldDB" id="E3HDN7"/>
<protein>
    <submittedName>
        <fullName evidence="6">Transcriptional regulator, TetR family</fullName>
    </submittedName>
</protein>
<accession>E3HDN7</accession>
<keyword evidence="3" id="KW-0804">Transcription</keyword>
<dbReference type="InterPro" id="IPR011075">
    <property type="entry name" value="TetR_C"/>
</dbReference>
<dbReference type="PANTHER" id="PTHR47506:SF6">
    <property type="entry name" value="HTH-TYPE TRANSCRIPTIONAL REPRESSOR NEMR"/>
    <property type="match status" value="1"/>
</dbReference>
<dbReference type="Proteomes" id="UP000006875">
    <property type="component" value="Plasmid pILYOP01"/>
</dbReference>
<keyword evidence="2 4" id="KW-0238">DNA-binding</keyword>
<dbReference type="HOGENOM" id="CLU_069356_28_1_0"/>
<evidence type="ECO:0000259" key="5">
    <source>
        <dbReference type="PROSITE" id="PS50977"/>
    </source>
</evidence>
<dbReference type="Pfam" id="PF00440">
    <property type="entry name" value="TetR_N"/>
    <property type="match status" value="1"/>
</dbReference>
<keyword evidence="6" id="KW-0614">Plasmid</keyword>
<dbReference type="Gene3D" id="1.10.357.10">
    <property type="entry name" value="Tetracycline Repressor, domain 2"/>
    <property type="match status" value="1"/>
</dbReference>